<evidence type="ECO:0000256" key="1">
    <source>
        <dbReference type="SAM" id="MobiDB-lite"/>
    </source>
</evidence>
<feature type="region of interest" description="Disordered" evidence="1">
    <location>
        <begin position="1"/>
        <end position="36"/>
    </location>
</feature>
<comment type="caution">
    <text evidence="2">The sequence shown here is derived from an EMBL/GenBank/DDBJ whole genome shotgun (WGS) entry which is preliminary data.</text>
</comment>
<name>A0ABR1Y945_9PEZI</name>
<reference evidence="2 3" key="1">
    <citation type="submission" date="2024-04" db="EMBL/GenBank/DDBJ databases">
        <title>Phyllosticta paracitricarpa is synonymous to the EU quarantine fungus P. citricarpa based on phylogenomic analyses.</title>
        <authorList>
            <consortium name="Lawrence Berkeley National Laboratory"/>
            <person name="Van Ingen-Buijs V.A."/>
            <person name="Van Westerhoven A.C."/>
            <person name="Haridas S."/>
            <person name="Skiadas P."/>
            <person name="Martin F."/>
            <person name="Groenewald J.Z."/>
            <person name="Crous P.W."/>
            <person name="Seidl M.F."/>
        </authorList>
    </citation>
    <scope>NUCLEOTIDE SEQUENCE [LARGE SCALE GENOMIC DNA]</scope>
    <source>
        <strain evidence="2 3">CBS 123374</strain>
    </source>
</reference>
<accession>A0ABR1Y945</accession>
<evidence type="ECO:0000313" key="3">
    <source>
        <dbReference type="Proteomes" id="UP001492380"/>
    </source>
</evidence>
<keyword evidence="3" id="KW-1185">Reference proteome</keyword>
<organism evidence="2 3">
    <name type="scientific">Phyllosticta capitalensis</name>
    <dbReference type="NCBI Taxonomy" id="121624"/>
    <lineage>
        <taxon>Eukaryota</taxon>
        <taxon>Fungi</taxon>
        <taxon>Dikarya</taxon>
        <taxon>Ascomycota</taxon>
        <taxon>Pezizomycotina</taxon>
        <taxon>Dothideomycetes</taxon>
        <taxon>Dothideomycetes incertae sedis</taxon>
        <taxon>Botryosphaeriales</taxon>
        <taxon>Phyllostictaceae</taxon>
        <taxon>Phyllosticta</taxon>
    </lineage>
</organism>
<feature type="compositionally biased region" description="Basic and acidic residues" evidence="1">
    <location>
        <begin position="8"/>
        <end position="30"/>
    </location>
</feature>
<dbReference type="EMBL" id="JBBWRZ010000015">
    <property type="protein sequence ID" value="KAK8222623.1"/>
    <property type="molecule type" value="Genomic_DNA"/>
</dbReference>
<dbReference type="Proteomes" id="UP001492380">
    <property type="component" value="Unassembled WGS sequence"/>
</dbReference>
<sequence length="801" mass="89529">MASPELKPSMDERTDRGERAQSKNAEEYDRKKRAQSRIAEDFDRIKKAETKKVLRDAYDRSRNKEKRNFLRSEPQVEQYRWDEMHTPRPIEIGKVAKDAGNMMEQLSRKCFDVENNRTLSPQSSHVTMDDPCSPGGHASGISSEALLIHAFFVVDWQVFNDFHGSATQLPEDTLATATAITGSLRSAAVTTTAEYLKQNWPNSTAVLRAIWESIGGASNDKNRARFSDQPHIEMKIRAGQTLVSICGKGDFIKETVDQLSWIGSALRNSPSGSVAQCSPFFSHLERFDPDSAPKEHNWAAYGFSRDTWDIYGRVSFRMEVAPEQDLLKLQEGTCWHGLFRNPIIAHGHPQSSVEGELGLEIPLDMMARSIGTSRAIEFQGGLLLKGFSAILLPTRLVNGTLTWHLVSNEDGTHISFLDERVRKIQRHQRSKITLADLPSVTKHVVGWCPTAKSFAGHPNANYPVLPSGCPEKVSGVRVEKFSISAGQYITGSATISPGERAAPMFRNQATDPYEMNVLFIAEKPVLLYDVGEQRGWLVNGATAVLHLVIATWKYLLSTEVESKILSKVKNLSLDQCLSARSAVKILLCEENTGLPLLPGQNEGEKYTFRQEVERAMLLMEQAFAYQELEQYKPGFELKIPFVTKIPFVKNRLAGFDFAELAKPASSPKRRAAELRVASRGWVKVIKRSKAVVLFGKDFGDLIKPADPQCDAWSSVPAGDGYIASRIEDLDWIKSDVEIMNEFVWNKPGQLFKCCCKSQSTCNRALALLPISLWSRSKQNHFCVDTLSGDKDGAIVLGWKKD</sequence>
<protein>
    <submittedName>
        <fullName evidence="2">Uncharacterized protein</fullName>
    </submittedName>
</protein>
<evidence type="ECO:0000313" key="2">
    <source>
        <dbReference type="EMBL" id="KAK8222623.1"/>
    </source>
</evidence>
<proteinExistence type="predicted"/>
<gene>
    <name evidence="2" type="ORF">HDK90DRAFT_470936</name>
</gene>